<feature type="domain" description="Methyltransferase type 11" evidence="4">
    <location>
        <begin position="40"/>
        <end position="128"/>
    </location>
</feature>
<keyword evidence="3" id="KW-0808">Transferase</keyword>
<dbReference type="PANTHER" id="PTHR44942:SF4">
    <property type="entry name" value="METHYLTRANSFERASE TYPE 11 DOMAIN-CONTAINING PROTEIN"/>
    <property type="match status" value="1"/>
</dbReference>
<accession>A0A2N3X1T7</accession>
<evidence type="ECO:0000256" key="1">
    <source>
        <dbReference type="ARBA" id="ARBA00008361"/>
    </source>
</evidence>
<comment type="similarity">
    <text evidence="1">Belongs to the methyltransferase superfamily.</text>
</comment>
<dbReference type="InterPro" id="IPR029063">
    <property type="entry name" value="SAM-dependent_MTases_sf"/>
</dbReference>
<dbReference type="Pfam" id="PF08241">
    <property type="entry name" value="Methyltransf_11"/>
    <property type="match status" value="1"/>
</dbReference>
<reference evidence="5 6" key="1">
    <citation type="submission" date="2017-12" db="EMBL/GenBank/DDBJ databases">
        <title>Sequencing the genomes of 1000 Actinobacteria strains.</title>
        <authorList>
            <person name="Klenk H.-P."/>
        </authorList>
    </citation>
    <scope>NUCLEOTIDE SEQUENCE [LARGE SCALE GENOMIC DNA]</scope>
    <source>
        <strain evidence="5 6">DSM 45165</strain>
    </source>
</reference>
<keyword evidence="2 5" id="KW-0489">Methyltransferase</keyword>
<dbReference type="InterPro" id="IPR013216">
    <property type="entry name" value="Methyltransf_11"/>
</dbReference>
<evidence type="ECO:0000259" key="4">
    <source>
        <dbReference type="Pfam" id="PF08241"/>
    </source>
</evidence>
<proteinExistence type="inferred from homology"/>
<dbReference type="Gene3D" id="3.40.50.150">
    <property type="entry name" value="Vaccinia Virus protein VP39"/>
    <property type="match status" value="1"/>
</dbReference>
<gene>
    <name evidence="5" type="ORF">ATK30_0156</name>
</gene>
<dbReference type="OrthoDB" id="9797252at2"/>
<dbReference type="AlphaFoldDB" id="A0A2N3X1T7"/>
<dbReference type="RefSeq" id="WP_158242419.1">
    <property type="nucleotide sequence ID" value="NZ_PJMY01000001.1"/>
</dbReference>
<dbReference type="CDD" id="cd02440">
    <property type="entry name" value="AdoMet_MTases"/>
    <property type="match status" value="1"/>
</dbReference>
<comment type="caution">
    <text evidence="5">The sequence shown here is derived from an EMBL/GenBank/DDBJ whole genome shotgun (WGS) entry which is preliminary data.</text>
</comment>
<name>A0A2N3X1T7_9PSEU</name>
<evidence type="ECO:0000256" key="3">
    <source>
        <dbReference type="ARBA" id="ARBA00022679"/>
    </source>
</evidence>
<keyword evidence="6" id="KW-1185">Reference proteome</keyword>
<sequence>MTEQAAQAFNAALDLYDRVRPGYPRDALDYALPEPVGTVLDLGSGTGKLTAALVGRAGTVIAVDPSADSLERLRSKLPGVVTRVGTAEHTGLADSSVDAVVVGAAFHWFARPDADQEIARVLSPGGSVTLLWNPIDSVDPVQQVFADVRRSAGLTGDEFDDKIVLDRQWFGPTARAEFCEHRSVSVESLVDQLASRSYVLTMPANRRARVLEEVRRTLGTLAADGVLSVRYRTTALRAVTEI</sequence>
<dbReference type="GO" id="GO:0032259">
    <property type="term" value="P:methylation"/>
    <property type="evidence" value="ECO:0007669"/>
    <property type="project" value="UniProtKB-KW"/>
</dbReference>
<dbReference type="InterPro" id="IPR051052">
    <property type="entry name" value="Diverse_substrate_MTase"/>
</dbReference>
<organism evidence="5 6">
    <name type="scientific">Amycolatopsis echigonensis</name>
    <dbReference type="NCBI Taxonomy" id="2576905"/>
    <lineage>
        <taxon>Bacteria</taxon>
        <taxon>Bacillati</taxon>
        <taxon>Actinomycetota</taxon>
        <taxon>Actinomycetes</taxon>
        <taxon>Pseudonocardiales</taxon>
        <taxon>Pseudonocardiaceae</taxon>
        <taxon>Amycolatopsis</taxon>
    </lineage>
</organism>
<dbReference type="PANTHER" id="PTHR44942">
    <property type="entry name" value="METHYLTRANSF_11 DOMAIN-CONTAINING PROTEIN"/>
    <property type="match status" value="1"/>
</dbReference>
<dbReference type="GO" id="GO:0008757">
    <property type="term" value="F:S-adenosylmethionine-dependent methyltransferase activity"/>
    <property type="evidence" value="ECO:0007669"/>
    <property type="project" value="InterPro"/>
</dbReference>
<evidence type="ECO:0000313" key="5">
    <source>
        <dbReference type="EMBL" id="PKW00083.1"/>
    </source>
</evidence>
<dbReference type="SUPFAM" id="SSF53335">
    <property type="entry name" value="S-adenosyl-L-methionine-dependent methyltransferases"/>
    <property type="match status" value="1"/>
</dbReference>
<evidence type="ECO:0000313" key="6">
    <source>
        <dbReference type="Proteomes" id="UP000233750"/>
    </source>
</evidence>
<evidence type="ECO:0000256" key="2">
    <source>
        <dbReference type="ARBA" id="ARBA00022603"/>
    </source>
</evidence>
<protein>
    <submittedName>
        <fullName evidence="5">Methyltransferase family protein</fullName>
    </submittedName>
</protein>
<dbReference type="EMBL" id="PJMY01000001">
    <property type="protein sequence ID" value="PKW00083.1"/>
    <property type="molecule type" value="Genomic_DNA"/>
</dbReference>
<dbReference type="Proteomes" id="UP000233750">
    <property type="component" value="Unassembled WGS sequence"/>
</dbReference>